<evidence type="ECO:0000313" key="7">
    <source>
        <dbReference type="Proteomes" id="UP000308199"/>
    </source>
</evidence>
<dbReference type="Pfam" id="PF00271">
    <property type="entry name" value="Helicase_C"/>
    <property type="match status" value="1"/>
</dbReference>
<dbReference type="GO" id="GO:0045025">
    <property type="term" value="C:mitochondrial degradosome"/>
    <property type="evidence" value="ECO:0007669"/>
    <property type="project" value="TreeGrafter"/>
</dbReference>
<dbReference type="PROSITE" id="PS51194">
    <property type="entry name" value="HELICASE_CTER"/>
    <property type="match status" value="1"/>
</dbReference>
<feature type="domain" description="Helicase C-terminal" evidence="5">
    <location>
        <begin position="80"/>
        <end position="244"/>
    </location>
</feature>
<dbReference type="GO" id="GO:0000965">
    <property type="term" value="P:mitochondrial RNA 3'-end processing"/>
    <property type="evidence" value="ECO:0007669"/>
    <property type="project" value="TreeGrafter"/>
</dbReference>
<dbReference type="OrthoDB" id="6692397at2759"/>
<organism evidence="6 7">
    <name type="scientific">Phellinidium pouzarii</name>
    <dbReference type="NCBI Taxonomy" id="167371"/>
    <lineage>
        <taxon>Eukaryota</taxon>
        <taxon>Fungi</taxon>
        <taxon>Dikarya</taxon>
        <taxon>Basidiomycota</taxon>
        <taxon>Agaricomycotina</taxon>
        <taxon>Agaricomycetes</taxon>
        <taxon>Hymenochaetales</taxon>
        <taxon>Hymenochaetaceae</taxon>
        <taxon>Phellinidium</taxon>
    </lineage>
</organism>
<dbReference type="Gene3D" id="3.40.50.300">
    <property type="entry name" value="P-loop containing nucleotide triphosphate hydrolases"/>
    <property type="match status" value="2"/>
</dbReference>
<keyword evidence="2" id="KW-0378">Hydrolase</keyword>
<evidence type="ECO:0000259" key="5">
    <source>
        <dbReference type="PROSITE" id="PS51194"/>
    </source>
</evidence>
<keyword evidence="1" id="KW-0547">Nucleotide-binding</keyword>
<dbReference type="Proteomes" id="UP000308199">
    <property type="component" value="Unassembled WGS sequence"/>
</dbReference>
<dbReference type="PANTHER" id="PTHR12131:SF1">
    <property type="entry name" value="ATP-DEPENDENT RNA HELICASE SUPV3L1, MITOCHONDRIAL-RELATED"/>
    <property type="match status" value="1"/>
</dbReference>
<comment type="caution">
    <text evidence="6">The sequence shown here is derived from an EMBL/GenBank/DDBJ whole genome shotgun (WGS) entry which is preliminary data.</text>
</comment>
<dbReference type="AlphaFoldDB" id="A0A4S4KCP5"/>
<dbReference type="Gene3D" id="1.20.272.40">
    <property type="match status" value="1"/>
</dbReference>
<dbReference type="InterPro" id="IPR027417">
    <property type="entry name" value="P-loop_NTPase"/>
</dbReference>
<dbReference type="FunFam" id="3.40.50.300:FF:000957">
    <property type="entry name" value="ATP-dependent RNA helicase SUV3L, mitochondrial"/>
    <property type="match status" value="1"/>
</dbReference>
<keyword evidence="3" id="KW-0347">Helicase</keyword>
<keyword evidence="7" id="KW-1185">Reference proteome</keyword>
<dbReference type="InterPro" id="IPR001650">
    <property type="entry name" value="Helicase_C-like"/>
</dbReference>
<evidence type="ECO:0000313" key="6">
    <source>
        <dbReference type="EMBL" id="THG95834.1"/>
    </source>
</evidence>
<dbReference type="EMBL" id="SGPK01000931">
    <property type="protein sequence ID" value="THG95834.1"/>
    <property type="molecule type" value="Genomic_DNA"/>
</dbReference>
<sequence length="446" mass="49887">MFSTQTSYDVAVVDEIQMLSDPERGGAWTAAVLGLDAKEIHLCGEAGAVPLVQSILENTGDEIIVHRYERLTPLKVARESLKGDLNNIRKGDCVVAFSRSMIFSLKKQIEKATGLRCALVYGRLPPEVRSEQAELFNNPDSPYDVLIGSDAIGMGLNLMIKRIVFETSSKWDGNRQRQLSLSQLKQIAGRAGRYGMHGDNSGGIVTSLYDEDLDVVRRAVESRAVPVAKRAILPSAVEMFGKLEQQLRPGSGFAALFDVQYAAARLQPNYALPNRTQVEDAIRAIDMLCEGQTLAERVRVLLSPVPWRDEVAAAAMQRFLYMYREESHVRLKSACAELNLLDALERAKTMRAAADGVQRSAATTEMLVSLESLYRVVMIYMWFNMRLPIIFSEREEAVRIKQECEASIEWCLERTERRVRRSLRDRDLGKSASADIEVPPTVKTAE</sequence>
<evidence type="ECO:0000256" key="3">
    <source>
        <dbReference type="ARBA" id="ARBA00022806"/>
    </source>
</evidence>
<protein>
    <recommendedName>
        <fullName evidence="5">Helicase C-terminal domain-containing protein</fullName>
    </recommendedName>
</protein>
<proteinExistence type="predicted"/>
<evidence type="ECO:0000256" key="2">
    <source>
        <dbReference type="ARBA" id="ARBA00022801"/>
    </source>
</evidence>
<evidence type="ECO:0000256" key="1">
    <source>
        <dbReference type="ARBA" id="ARBA00022741"/>
    </source>
</evidence>
<dbReference type="Gene3D" id="1.20.58.1080">
    <property type="match status" value="1"/>
</dbReference>
<keyword evidence="4" id="KW-0067">ATP-binding</keyword>
<dbReference type="Pfam" id="PF12513">
    <property type="entry name" value="SUV3_C"/>
    <property type="match status" value="1"/>
</dbReference>
<dbReference type="InterPro" id="IPR022192">
    <property type="entry name" value="SUV3_C"/>
</dbReference>
<gene>
    <name evidence="6" type="ORF">EW145_g7893</name>
</gene>
<reference evidence="6 7" key="1">
    <citation type="submission" date="2019-02" db="EMBL/GenBank/DDBJ databases">
        <title>Genome sequencing of the rare red list fungi Phellinidium pouzarii.</title>
        <authorList>
            <person name="Buettner E."/>
            <person name="Kellner H."/>
        </authorList>
    </citation>
    <scope>NUCLEOTIDE SEQUENCE [LARGE SCALE GENOMIC DNA]</scope>
    <source>
        <strain evidence="6 7">DSM 108285</strain>
    </source>
</reference>
<dbReference type="GO" id="GO:0004386">
    <property type="term" value="F:helicase activity"/>
    <property type="evidence" value="ECO:0007669"/>
    <property type="project" value="UniProtKB-KW"/>
</dbReference>
<name>A0A4S4KCP5_9AGAM</name>
<accession>A0A4S4KCP5</accession>
<dbReference type="CDD" id="cd18805">
    <property type="entry name" value="SF2_C_suv3"/>
    <property type="match status" value="1"/>
</dbReference>
<dbReference type="InterPro" id="IPR055206">
    <property type="entry name" value="DEXQc_SUV3"/>
</dbReference>
<dbReference type="InterPro" id="IPR050699">
    <property type="entry name" value="RNA-DNA_Helicase"/>
</dbReference>
<dbReference type="PANTHER" id="PTHR12131">
    <property type="entry name" value="ATP-DEPENDENT RNA AND DNA HELICASE"/>
    <property type="match status" value="1"/>
</dbReference>
<dbReference type="SUPFAM" id="SSF52540">
    <property type="entry name" value="P-loop containing nucleoside triphosphate hydrolases"/>
    <property type="match status" value="1"/>
</dbReference>
<dbReference type="GO" id="GO:0005524">
    <property type="term" value="F:ATP binding"/>
    <property type="evidence" value="ECO:0007669"/>
    <property type="project" value="UniProtKB-KW"/>
</dbReference>
<dbReference type="Pfam" id="PF22527">
    <property type="entry name" value="DEXQc_Suv3"/>
    <property type="match status" value="1"/>
</dbReference>
<dbReference type="GO" id="GO:0016787">
    <property type="term" value="F:hydrolase activity"/>
    <property type="evidence" value="ECO:0007669"/>
    <property type="project" value="UniProtKB-KW"/>
</dbReference>
<dbReference type="SMART" id="SM00490">
    <property type="entry name" value="HELICc"/>
    <property type="match status" value="1"/>
</dbReference>
<evidence type="ECO:0000256" key="4">
    <source>
        <dbReference type="ARBA" id="ARBA00022840"/>
    </source>
</evidence>